<evidence type="ECO:0000256" key="10">
    <source>
        <dbReference type="ARBA" id="ARBA00030775"/>
    </source>
</evidence>
<keyword evidence="7 11" id="KW-1133">Transmembrane helix</keyword>
<gene>
    <name evidence="13" type="ORF">GCM10022278_07710</name>
</gene>
<dbReference type="EMBL" id="BAABBO010000001">
    <property type="protein sequence ID" value="GAA3951006.1"/>
    <property type="molecule type" value="Genomic_DNA"/>
</dbReference>
<keyword evidence="8 11" id="KW-0472">Membrane</keyword>
<evidence type="ECO:0000256" key="4">
    <source>
        <dbReference type="ARBA" id="ARBA00022481"/>
    </source>
</evidence>
<evidence type="ECO:0000256" key="11">
    <source>
        <dbReference type="SAM" id="Phobius"/>
    </source>
</evidence>
<dbReference type="RefSeq" id="WP_344803443.1">
    <property type="nucleotide sequence ID" value="NZ_BAABBO010000001.1"/>
</dbReference>
<evidence type="ECO:0000256" key="9">
    <source>
        <dbReference type="ARBA" id="ARBA00025772"/>
    </source>
</evidence>
<evidence type="ECO:0000256" key="1">
    <source>
        <dbReference type="ARBA" id="ARBA00004377"/>
    </source>
</evidence>
<evidence type="ECO:0000256" key="7">
    <source>
        <dbReference type="ARBA" id="ARBA00022989"/>
    </source>
</evidence>
<comment type="similarity">
    <text evidence="9">Belongs to the GSP H family.</text>
</comment>
<dbReference type="InterPro" id="IPR022346">
    <property type="entry name" value="T2SS_GspH"/>
</dbReference>
<dbReference type="SUPFAM" id="SSF54523">
    <property type="entry name" value="Pili subunits"/>
    <property type="match status" value="1"/>
</dbReference>
<dbReference type="Pfam" id="PF12019">
    <property type="entry name" value="GspH"/>
    <property type="match status" value="1"/>
</dbReference>
<evidence type="ECO:0000313" key="14">
    <source>
        <dbReference type="Proteomes" id="UP001501337"/>
    </source>
</evidence>
<name>A0ABP7NPY7_9GAMM</name>
<evidence type="ECO:0000313" key="13">
    <source>
        <dbReference type="EMBL" id="GAA3951006.1"/>
    </source>
</evidence>
<feature type="domain" description="General secretion pathway GspH" evidence="12">
    <location>
        <begin position="43"/>
        <end position="163"/>
    </location>
</feature>
<keyword evidence="3" id="KW-1003">Cell membrane</keyword>
<dbReference type="Gene3D" id="3.55.40.10">
    <property type="entry name" value="minor pseudopilin epsh domain"/>
    <property type="match status" value="1"/>
</dbReference>
<dbReference type="Proteomes" id="UP001501337">
    <property type="component" value="Unassembled WGS sequence"/>
</dbReference>
<evidence type="ECO:0000256" key="8">
    <source>
        <dbReference type="ARBA" id="ARBA00023136"/>
    </source>
</evidence>
<keyword evidence="14" id="KW-1185">Reference proteome</keyword>
<evidence type="ECO:0000259" key="12">
    <source>
        <dbReference type="Pfam" id="PF12019"/>
    </source>
</evidence>
<accession>A0ABP7NPY7</accession>
<sequence>MTSRQQGFTLLELMIVLAISAILLTVGVPSFQAMIKNNRITTATNSFVSQLNYARSEAIRLNWAVNLQRKGGTPRVWSNGWTIYRDSRAKNDGGTAFVAAEDQQLRDRDAFDGDLEIRSVNSASMHIAFRPNGMLSHTSTMTFAVCDDRGKDHGRMISLSRTGRVSTGPATTCTP</sequence>
<keyword evidence="4" id="KW-0488">Methylation</keyword>
<keyword evidence="5" id="KW-0997">Cell inner membrane</keyword>
<protein>
    <recommendedName>
        <fullName evidence="2">Type II secretion system protein H</fullName>
    </recommendedName>
    <alternativeName>
        <fullName evidence="10">General secretion pathway protein H</fullName>
    </alternativeName>
</protein>
<evidence type="ECO:0000256" key="6">
    <source>
        <dbReference type="ARBA" id="ARBA00022692"/>
    </source>
</evidence>
<dbReference type="Pfam" id="PF07963">
    <property type="entry name" value="N_methyl"/>
    <property type="match status" value="1"/>
</dbReference>
<proteinExistence type="inferred from homology"/>
<keyword evidence="6 11" id="KW-0812">Transmembrane</keyword>
<comment type="caution">
    <text evidence="13">The sequence shown here is derived from an EMBL/GenBank/DDBJ whole genome shotgun (WGS) entry which is preliminary data.</text>
</comment>
<feature type="transmembrane region" description="Helical" evidence="11">
    <location>
        <begin position="7"/>
        <end position="28"/>
    </location>
</feature>
<dbReference type="PROSITE" id="PS00409">
    <property type="entry name" value="PROKAR_NTER_METHYL"/>
    <property type="match status" value="1"/>
</dbReference>
<evidence type="ECO:0000256" key="5">
    <source>
        <dbReference type="ARBA" id="ARBA00022519"/>
    </source>
</evidence>
<evidence type="ECO:0000256" key="2">
    <source>
        <dbReference type="ARBA" id="ARBA00021549"/>
    </source>
</evidence>
<reference evidence="14" key="1">
    <citation type="journal article" date="2019" name="Int. J. Syst. Evol. Microbiol.">
        <title>The Global Catalogue of Microorganisms (GCM) 10K type strain sequencing project: providing services to taxonomists for standard genome sequencing and annotation.</title>
        <authorList>
            <consortium name="The Broad Institute Genomics Platform"/>
            <consortium name="The Broad Institute Genome Sequencing Center for Infectious Disease"/>
            <person name="Wu L."/>
            <person name="Ma J."/>
        </authorList>
    </citation>
    <scope>NUCLEOTIDE SEQUENCE [LARGE SCALE GENOMIC DNA]</scope>
    <source>
        <strain evidence="14">JCM 17555</strain>
    </source>
</reference>
<evidence type="ECO:0000256" key="3">
    <source>
        <dbReference type="ARBA" id="ARBA00022475"/>
    </source>
</evidence>
<dbReference type="InterPro" id="IPR045584">
    <property type="entry name" value="Pilin-like"/>
</dbReference>
<comment type="subcellular location">
    <subcellularLocation>
        <location evidence="1">Cell inner membrane</location>
        <topology evidence="1">Single-pass membrane protein</topology>
    </subcellularLocation>
</comment>
<dbReference type="InterPro" id="IPR012902">
    <property type="entry name" value="N_methyl_site"/>
</dbReference>
<dbReference type="NCBIfam" id="TIGR02532">
    <property type="entry name" value="IV_pilin_GFxxxE"/>
    <property type="match status" value="1"/>
</dbReference>
<organism evidence="13 14">
    <name type="scientific">Allohahella marinimesophila</name>
    <dbReference type="NCBI Taxonomy" id="1054972"/>
    <lineage>
        <taxon>Bacteria</taxon>
        <taxon>Pseudomonadati</taxon>
        <taxon>Pseudomonadota</taxon>
        <taxon>Gammaproteobacteria</taxon>
        <taxon>Oceanospirillales</taxon>
        <taxon>Hahellaceae</taxon>
        <taxon>Allohahella</taxon>
    </lineage>
</organism>